<keyword evidence="6" id="KW-0695">RNA-directed DNA polymerase</keyword>
<evidence type="ECO:0000256" key="4">
    <source>
        <dbReference type="ARBA" id="ARBA00022759"/>
    </source>
</evidence>
<dbReference type="STRING" id="4097.A0A1S4A9A2"/>
<evidence type="ECO:0000256" key="1">
    <source>
        <dbReference type="ARBA" id="ARBA00022679"/>
    </source>
</evidence>
<evidence type="ECO:0000256" key="2">
    <source>
        <dbReference type="ARBA" id="ARBA00022695"/>
    </source>
</evidence>
<dbReference type="GO" id="GO:0004519">
    <property type="term" value="F:endonuclease activity"/>
    <property type="evidence" value="ECO:0007669"/>
    <property type="project" value="UniProtKB-KW"/>
</dbReference>
<dbReference type="PANTHER" id="PTHR34072">
    <property type="entry name" value="ENZYMATIC POLYPROTEIN-RELATED"/>
    <property type="match status" value="1"/>
</dbReference>
<evidence type="ECO:0000256" key="6">
    <source>
        <dbReference type="ARBA" id="ARBA00022918"/>
    </source>
</evidence>
<dbReference type="PANTHER" id="PTHR34072:SF57">
    <property type="entry name" value="RNA-DIRECTED DNA POLYMERASE"/>
    <property type="match status" value="1"/>
</dbReference>
<dbReference type="KEGG" id="nta:107795149"/>
<organism evidence="8">
    <name type="scientific">Nicotiana tabacum</name>
    <name type="common">Common tobacco</name>
    <dbReference type="NCBI Taxonomy" id="4097"/>
    <lineage>
        <taxon>Eukaryota</taxon>
        <taxon>Viridiplantae</taxon>
        <taxon>Streptophyta</taxon>
        <taxon>Embryophyta</taxon>
        <taxon>Tracheophyta</taxon>
        <taxon>Spermatophyta</taxon>
        <taxon>Magnoliopsida</taxon>
        <taxon>eudicotyledons</taxon>
        <taxon>Gunneridae</taxon>
        <taxon>Pentapetalae</taxon>
        <taxon>asterids</taxon>
        <taxon>lamiids</taxon>
        <taxon>Solanales</taxon>
        <taxon>Solanaceae</taxon>
        <taxon>Nicotianoideae</taxon>
        <taxon>Nicotianeae</taxon>
        <taxon>Nicotiana</taxon>
    </lineage>
</organism>
<protein>
    <recommendedName>
        <fullName evidence="7">Reverse transcriptase RNase H-like domain-containing protein</fullName>
    </recommendedName>
</protein>
<dbReference type="AlphaFoldDB" id="A0A1S4A9A2"/>
<name>A0A1S4A9A2_TOBAC</name>
<dbReference type="CDD" id="cd09274">
    <property type="entry name" value="RNase_HI_RT_Ty3"/>
    <property type="match status" value="1"/>
</dbReference>
<keyword evidence="3" id="KW-0540">Nuclease</keyword>
<evidence type="ECO:0000313" key="8">
    <source>
        <dbReference type="RefSeq" id="XP_016473220.1"/>
    </source>
</evidence>
<keyword evidence="5" id="KW-0378">Hydrolase</keyword>
<dbReference type="Gene3D" id="2.40.70.10">
    <property type="entry name" value="Acid Proteases"/>
    <property type="match status" value="1"/>
</dbReference>
<dbReference type="GO" id="GO:0016787">
    <property type="term" value="F:hydrolase activity"/>
    <property type="evidence" value="ECO:0007669"/>
    <property type="project" value="UniProtKB-KW"/>
</dbReference>
<feature type="domain" description="Reverse transcriptase RNase H-like" evidence="7">
    <location>
        <begin position="158"/>
        <end position="260"/>
    </location>
</feature>
<reference evidence="8" key="1">
    <citation type="submission" date="2025-08" db="UniProtKB">
        <authorList>
            <consortium name="RefSeq"/>
        </authorList>
    </citation>
    <scope>IDENTIFICATION</scope>
</reference>
<sequence length="293" mass="33861">MLQLDDRSIVHLEGLIEDVLLQIGQFILPADFIIWDYEADEHVPIIVERTLLATADAVIKVRKEKIILQVDNVEAIFNDTRRKKMLRVLREHQLAIRWTMADICGIIPSFSMHKILMEDGYKPSVEHQRCLNPVMKEVAYEELKKRLVIAPIITALDWGEPFELMCDATDTAIGAVLGKRKNKVFHSIYYAIKTLNLAHINYTVTEKELLVVVWAFDKFRAYMVGTKVIVYTDHAAIRYLFEKKDAKPRAIKWVLLSQEFNVRIRDRKGTGNQVVDHLSHLKTCAHIDEEGKI</sequence>
<accession>A0A1S4A9A2</accession>
<dbReference type="GO" id="GO:0003964">
    <property type="term" value="F:RNA-directed DNA polymerase activity"/>
    <property type="evidence" value="ECO:0007669"/>
    <property type="project" value="UniProtKB-KW"/>
</dbReference>
<dbReference type="RefSeq" id="XP_016473220.1">
    <property type="nucleotide sequence ID" value="XM_016617734.1"/>
</dbReference>
<evidence type="ECO:0000259" key="7">
    <source>
        <dbReference type="Pfam" id="PF17917"/>
    </source>
</evidence>
<dbReference type="SUPFAM" id="SSF56672">
    <property type="entry name" value="DNA/RNA polymerases"/>
    <property type="match status" value="1"/>
</dbReference>
<dbReference type="InterPro" id="IPR043502">
    <property type="entry name" value="DNA/RNA_pol_sf"/>
</dbReference>
<proteinExistence type="predicted"/>
<keyword evidence="2" id="KW-0548">Nucleotidyltransferase</keyword>
<evidence type="ECO:0000256" key="3">
    <source>
        <dbReference type="ARBA" id="ARBA00022722"/>
    </source>
</evidence>
<dbReference type="OMA" id="FCTIVIT"/>
<dbReference type="InterPro" id="IPR021109">
    <property type="entry name" value="Peptidase_aspartic_dom_sf"/>
</dbReference>
<gene>
    <name evidence="8" type="primary">LOC107795149</name>
</gene>
<dbReference type="OrthoDB" id="1194521at2759"/>
<dbReference type="InterPro" id="IPR041373">
    <property type="entry name" value="RT_RNaseH"/>
</dbReference>
<keyword evidence="4" id="KW-0255">Endonuclease</keyword>
<evidence type="ECO:0000256" key="5">
    <source>
        <dbReference type="ARBA" id="ARBA00022801"/>
    </source>
</evidence>
<dbReference type="Pfam" id="PF17917">
    <property type="entry name" value="RT_RNaseH"/>
    <property type="match status" value="1"/>
</dbReference>
<dbReference type="SMR" id="A0A1S4A9A2"/>
<dbReference type="PaxDb" id="4097-A0A1S4A9A2"/>
<keyword evidence="1" id="KW-0808">Transferase</keyword>